<proteinExistence type="inferred from homology"/>
<dbReference type="InterPro" id="IPR008274">
    <property type="entry name" value="AldOxase/xan_DH_MoCoBD1"/>
</dbReference>
<keyword evidence="3" id="KW-0479">Metal-binding</keyword>
<dbReference type="InterPro" id="IPR002888">
    <property type="entry name" value="2Fe-2S-bd"/>
</dbReference>
<dbReference type="PIRSF" id="PIRSF000127">
    <property type="entry name" value="Xanthine_DH"/>
    <property type="match status" value="1"/>
</dbReference>
<comment type="similarity">
    <text evidence="1">Belongs to the xanthine dehydrogenase family.</text>
</comment>
<dbReference type="GO" id="GO:0016491">
    <property type="term" value="F:oxidoreductase activity"/>
    <property type="evidence" value="ECO:0007669"/>
    <property type="project" value="UniProtKB-KW"/>
</dbReference>
<dbReference type="EMBL" id="ACJX03000001">
    <property type="protein sequence ID" value="KRT36207.1"/>
    <property type="molecule type" value="Genomic_DNA"/>
</dbReference>
<dbReference type="Pfam" id="PF00111">
    <property type="entry name" value="Fer2"/>
    <property type="match status" value="1"/>
</dbReference>
<dbReference type="Gene3D" id="1.10.150.120">
    <property type="entry name" value="[2Fe-2S]-binding domain"/>
    <property type="match status" value="1"/>
</dbReference>
<dbReference type="InterPro" id="IPR012675">
    <property type="entry name" value="Beta-grasp_dom_sf"/>
</dbReference>
<dbReference type="InterPro" id="IPR036010">
    <property type="entry name" value="2Fe-2S_ferredoxin-like_sf"/>
</dbReference>
<dbReference type="eggNOG" id="COG1529">
    <property type="taxonomic scope" value="Bacteria"/>
</dbReference>
<dbReference type="PROSITE" id="PS00197">
    <property type="entry name" value="2FE2S_FER_1"/>
    <property type="match status" value="1"/>
</dbReference>
<dbReference type="Gene3D" id="3.10.20.30">
    <property type="match status" value="1"/>
</dbReference>
<dbReference type="InterPro" id="IPR000674">
    <property type="entry name" value="Ald_Oxase/Xan_DH_a/b"/>
</dbReference>
<dbReference type="Pfam" id="PF02738">
    <property type="entry name" value="MoCoBD_1"/>
    <property type="match status" value="1"/>
</dbReference>
<dbReference type="InterPro" id="IPR054705">
    <property type="entry name" value="Mop"/>
</dbReference>
<dbReference type="Pfam" id="PF01315">
    <property type="entry name" value="Ald_Xan_dh_C"/>
    <property type="match status" value="1"/>
</dbReference>
<dbReference type="InterPro" id="IPR001041">
    <property type="entry name" value="2Fe-2S_ferredoxin-type"/>
</dbReference>
<dbReference type="SUPFAM" id="SSF47741">
    <property type="entry name" value="CO dehydrogenase ISP C-domain like"/>
    <property type="match status" value="1"/>
</dbReference>
<dbReference type="Proteomes" id="UP000005273">
    <property type="component" value="Unassembled WGS sequence"/>
</dbReference>
<accession>A0A0T5XCY7</accession>
<name>A0A0T5XCY7_9BACT</name>
<dbReference type="InterPro" id="IPR046867">
    <property type="entry name" value="AldOxase/xan_DH_MoCoBD2"/>
</dbReference>
<evidence type="ECO:0000256" key="4">
    <source>
        <dbReference type="ARBA" id="ARBA00023002"/>
    </source>
</evidence>
<dbReference type="PANTHER" id="PTHR11908">
    <property type="entry name" value="XANTHINE DEHYDROGENASE"/>
    <property type="match status" value="1"/>
</dbReference>
<evidence type="ECO:0000256" key="1">
    <source>
        <dbReference type="ARBA" id="ARBA00006849"/>
    </source>
</evidence>
<dbReference type="SUPFAM" id="SSF56003">
    <property type="entry name" value="Molybdenum cofactor-binding domain"/>
    <property type="match status" value="1"/>
</dbReference>
<dbReference type="SMART" id="SM01008">
    <property type="entry name" value="Ald_Xan_dh_C"/>
    <property type="match status" value="1"/>
</dbReference>
<dbReference type="Gene3D" id="3.30.365.10">
    <property type="entry name" value="Aldehyde oxidase/xanthine dehydrogenase, molybdopterin binding domain"/>
    <property type="match status" value="4"/>
</dbReference>
<protein>
    <submittedName>
        <fullName evidence="7">Putative aldehyde dehydrogenase</fullName>
    </submittedName>
</protein>
<reference evidence="8" key="1">
    <citation type="submission" date="2012-09" db="EMBL/GenBank/DDBJ databases">
        <authorList>
            <person name="Weinstock G."/>
            <person name="Sodergren E."/>
            <person name="Clifton S."/>
            <person name="Fulton L."/>
            <person name="Fulton B."/>
            <person name="Courtney L."/>
            <person name="Fronick C."/>
            <person name="Harrison M."/>
            <person name="Strong C."/>
            <person name="Farmer C."/>
            <person name="Delehaunty K."/>
            <person name="Markovic C."/>
            <person name="Hall O."/>
            <person name="Minx P."/>
            <person name="Tomlinson C."/>
            <person name="Mitreva M."/>
            <person name="Nelson J."/>
            <person name="Hou S."/>
            <person name="Wollam A."/>
            <person name="Pepin K.H."/>
            <person name="Johnson M."/>
            <person name="Bhonagiri V."/>
            <person name="Nash W.E."/>
            <person name="Suruliraj S."/>
            <person name="Warren W."/>
            <person name="Chinwalla A."/>
            <person name="Mardis E.R."/>
            <person name="Wilson R.K."/>
        </authorList>
    </citation>
    <scope>NUCLEOTIDE SEQUENCE [LARGE SCALE GENOMIC DNA]</scope>
    <source>
        <strain evidence="8">OS1</strain>
    </source>
</reference>
<dbReference type="Pfam" id="PF01799">
    <property type="entry name" value="Fer2_2"/>
    <property type="match status" value="1"/>
</dbReference>
<dbReference type="Pfam" id="PF20256">
    <property type="entry name" value="MoCoBD_2"/>
    <property type="match status" value="1"/>
</dbReference>
<comment type="caution">
    <text evidence="7">The sequence shown here is derived from an EMBL/GenBank/DDBJ whole genome shotgun (WGS) entry which is preliminary data.</text>
</comment>
<keyword evidence="8" id="KW-1185">Reference proteome</keyword>
<dbReference type="STRING" id="592015.HMPREF1705_03476"/>
<feature type="domain" description="2Fe-2S ferredoxin-type" evidence="6">
    <location>
        <begin position="43"/>
        <end position="120"/>
    </location>
</feature>
<dbReference type="PROSITE" id="PS51085">
    <property type="entry name" value="2FE2S_FER_2"/>
    <property type="match status" value="1"/>
</dbReference>
<dbReference type="GO" id="GO:0051537">
    <property type="term" value="F:2 iron, 2 sulfur cluster binding"/>
    <property type="evidence" value="ECO:0007669"/>
    <property type="project" value="InterPro"/>
</dbReference>
<dbReference type="PANTHER" id="PTHR11908:SF132">
    <property type="entry name" value="ALDEHYDE OXIDASE 1-RELATED"/>
    <property type="match status" value="1"/>
</dbReference>
<dbReference type="InterPro" id="IPR006058">
    <property type="entry name" value="2Fe2S_fd_BS"/>
</dbReference>
<gene>
    <name evidence="7" type="ORF">HMPREF1705_03476</name>
</gene>
<keyword evidence="5" id="KW-0408">Iron</keyword>
<keyword evidence="4" id="KW-0560">Oxidoreductase</keyword>
<dbReference type="eggNOG" id="COG2080">
    <property type="taxonomic scope" value="Bacteria"/>
</dbReference>
<evidence type="ECO:0000256" key="3">
    <source>
        <dbReference type="ARBA" id="ARBA00022723"/>
    </source>
</evidence>
<evidence type="ECO:0000313" key="7">
    <source>
        <dbReference type="EMBL" id="KRT36207.1"/>
    </source>
</evidence>
<dbReference type="SUPFAM" id="SSF54665">
    <property type="entry name" value="CO dehydrogenase molybdoprotein N-domain-like"/>
    <property type="match status" value="1"/>
</dbReference>
<dbReference type="NCBIfam" id="NF045668">
    <property type="entry name" value="pterin_aldehy"/>
    <property type="match status" value="1"/>
</dbReference>
<dbReference type="Gene3D" id="3.90.1170.50">
    <property type="entry name" value="Aldehyde oxidase/xanthine dehydrogenase, a/b hammerhead"/>
    <property type="match status" value="1"/>
</dbReference>
<dbReference type="InterPro" id="IPR036856">
    <property type="entry name" value="Ald_Oxase/Xan_DH_a/b_sf"/>
</dbReference>
<dbReference type="InterPro" id="IPR016208">
    <property type="entry name" value="Ald_Oxase/xanthine_DH-like"/>
</dbReference>
<dbReference type="SUPFAM" id="SSF54292">
    <property type="entry name" value="2Fe-2S ferredoxin-like"/>
    <property type="match status" value="1"/>
</dbReference>
<keyword evidence="2" id="KW-0500">Molybdenum</keyword>
<organism evidence="7 8">
    <name type="scientific">Acetomicrobium hydrogeniformans ATCC BAA-1850</name>
    <dbReference type="NCBI Taxonomy" id="592015"/>
    <lineage>
        <taxon>Bacteria</taxon>
        <taxon>Thermotogati</taxon>
        <taxon>Synergistota</taxon>
        <taxon>Synergistia</taxon>
        <taxon>Synergistales</taxon>
        <taxon>Acetomicrobiaceae</taxon>
        <taxon>Acetomicrobium</taxon>
    </lineage>
</organism>
<evidence type="ECO:0000313" key="8">
    <source>
        <dbReference type="Proteomes" id="UP000005273"/>
    </source>
</evidence>
<evidence type="ECO:0000259" key="6">
    <source>
        <dbReference type="PROSITE" id="PS51085"/>
    </source>
</evidence>
<dbReference type="InterPro" id="IPR037165">
    <property type="entry name" value="AldOxase/xan_DH_Mopterin-bd_sf"/>
</dbReference>
<dbReference type="AlphaFoldDB" id="A0A0T5XCY7"/>
<dbReference type="InterPro" id="IPR036884">
    <property type="entry name" value="2Fe-2S-bd_dom_sf"/>
</dbReference>
<evidence type="ECO:0000256" key="5">
    <source>
        <dbReference type="ARBA" id="ARBA00023004"/>
    </source>
</evidence>
<evidence type="ECO:0000256" key="2">
    <source>
        <dbReference type="ARBA" id="ARBA00022505"/>
    </source>
</evidence>
<sequence>MDALRLVWQISNLKKGGYAGRSLPYLSFRAFEKTRRETMKQYLRKSIKVNGCPHHVVASPEAMLVNIIRKQLGLTGTKLGCGSGQCGACEVIMNGKLVRSCIVRWDKVPEDAEIQTIEGLGTPDKLHALQWAYVKTGAIQCGFCTPGFIMSSKALIDENPNPTREEVRDWFQKNRNACRCTGYIQIVDAVMLAAKVLRGEEQMTDFSELARDGKIWGSHYPRPSAVYKATGTWDFGDDVALKLPDETLFAACVCPETHHAIVKKIDFSEAEKMPGVYKIVTAADIYANKGTNRIRGQVGSKTATTNGWERRILVEEGDKIRQWGEAVAIVCADTEEHARAAADAVKVKIEELPPLLNVKDAMTPNAVKVHEDIPDIDGIPNVFNKRPIKKGKDPREDLDKAPYVVDDEFYSSRQPHLTIETDCGFGYFDEEGRLVLQTKSICVYRHQLMIARGLGLPPSKIRVIQNNMGATFGYKVGPTNEHLIGACVIATGRPVYMRLDMKEHIVRTPKRSPFLMRIRVGADENGKLVGLEHTWYVDHGPYSESSQDLTNKGGQFMLAPYRVNNIRGCGYTVFTNHKWCTAFRCYGGPQTYFGGELAIDMLAERVGMDPLDFREKNLIQPGDTLPSGQRPEVYPLQTMITHIRPLYEEAKKQAAALSNDKIKRGVGVAIGIYNSNDDGPDEANSHIELTKDGVILYNTWEDHGQGADMGCVGTAHEALRPLGLRPDQIKLVCNDTAKAPNSGAAAASRSQVMVGMAIIDSCRKLLDAMRKPDGTYRTYDEMIAEGIPTYYEGYYKATVRNVNGEIQNCTGMDDETGQGYPFANHMFGLFLAEVSVDVTTGEVKVDRMTLACDVGKINNYAVVEGQLYGGIAQGIGFALKENFEDVKKHNNLLACGFPYIKDIPDNIRLIHMESPREFGPFGASGTGEVPLSAPHAAIINAIHNACGIRLKTIPATPDLILMSLEEAKK</sequence>
<dbReference type="GO" id="GO:0005506">
    <property type="term" value="F:iron ion binding"/>
    <property type="evidence" value="ECO:0007669"/>
    <property type="project" value="InterPro"/>
</dbReference>